<dbReference type="RefSeq" id="WP_109684243.1">
    <property type="nucleotide sequence ID" value="NZ_QGDN01000001.1"/>
</dbReference>
<name>A0A2Y8ZQH6_9MICO</name>
<dbReference type="EMBL" id="UESZ01000001">
    <property type="protein sequence ID" value="SSA33558.1"/>
    <property type="molecule type" value="Genomic_DNA"/>
</dbReference>
<dbReference type="AlphaFoldDB" id="A0A2Y8ZQH6"/>
<evidence type="ECO:0000256" key="1">
    <source>
        <dbReference type="SAM" id="MobiDB-lite"/>
    </source>
</evidence>
<reference evidence="3" key="1">
    <citation type="submission" date="2016-10" db="EMBL/GenBank/DDBJ databases">
        <authorList>
            <person name="Varghese N."/>
            <person name="Submissions S."/>
        </authorList>
    </citation>
    <scope>NUCLEOTIDE SEQUENCE [LARGE SCALE GENOMIC DNA]</scope>
    <source>
        <strain evidence="3">DSM 22951</strain>
    </source>
</reference>
<proteinExistence type="predicted"/>
<protein>
    <submittedName>
        <fullName evidence="2">Uncharacterized protein</fullName>
    </submittedName>
</protein>
<evidence type="ECO:0000313" key="2">
    <source>
        <dbReference type="EMBL" id="SSA33558.1"/>
    </source>
</evidence>
<dbReference type="Proteomes" id="UP000250028">
    <property type="component" value="Unassembled WGS sequence"/>
</dbReference>
<accession>A0A2Y8ZQH6</accession>
<evidence type="ECO:0000313" key="3">
    <source>
        <dbReference type="Proteomes" id="UP000250028"/>
    </source>
</evidence>
<organism evidence="2 3">
    <name type="scientific">Branchiibius hedensis</name>
    <dbReference type="NCBI Taxonomy" id="672460"/>
    <lineage>
        <taxon>Bacteria</taxon>
        <taxon>Bacillati</taxon>
        <taxon>Actinomycetota</taxon>
        <taxon>Actinomycetes</taxon>
        <taxon>Micrococcales</taxon>
        <taxon>Dermacoccaceae</taxon>
        <taxon>Branchiibius</taxon>
    </lineage>
</organism>
<keyword evidence="3" id="KW-1185">Reference proteome</keyword>
<feature type="region of interest" description="Disordered" evidence="1">
    <location>
        <begin position="52"/>
        <end position="79"/>
    </location>
</feature>
<sequence length="117" mass="12950">MVDASRADHLRAMIAGAEERMLSESCSDQNYAVLGRMRAEFLAQLEALEKTSEGEQPYPGGCLPARGGGSSPLAEDDRLPRNREVLSCRSYHELGRIIERLQRAREAVGDPSQFSEK</sequence>
<gene>
    <name evidence="2" type="ORF">SAMN04489750_0842</name>
</gene>